<dbReference type="AlphaFoldDB" id="A0A134B602"/>
<protein>
    <submittedName>
        <fullName evidence="1">Uncharacterized protein</fullName>
    </submittedName>
</protein>
<accession>A0A134B602</accession>
<gene>
    <name evidence="1" type="ORF">HMPREF3185_01422</name>
</gene>
<dbReference type="PATRIC" id="fig|322095.3.peg.1403"/>
<evidence type="ECO:0000313" key="1">
    <source>
        <dbReference type="EMBL" id="KXB75364.1"/>
    </source>
</evidence>
<evidence type="ECO:0000313" key="2">
    <source>
        <dbReference type="Proteomes" id="UP000070224"/>
    </source>
</evidence>
<proteinExistence type="predicted"/>
<comment type="caution">
    <text evidence="1">The sequence shown here is derived from an EMBL/GenBank/DDBJ whole genome shotgun (WGS) entry which is preliminary data.</text>
</comment>
<dbReference type="Proteomes" id="UP000070224">
    <property type="component" value="Unassembled WGS sequence"/>
</dbReference>
<sequence length="63" mass="7238">MLTSTASIGDQYWLLFPPSQRLLLRIGTKVVDEWQISLDYVRGSNIYVRGSLGLRAWSLRLRA</sequence>
<dbReference type="EMBL" id="LSDK01000093">
    <property type="protein sequence ID" value="KXB75364.1"/>
    <property type="molecule type" value="Genomic_DNA"/>
</dbReference>
<reference evidence="2" key="1">
    <citation type="submission" date="2016-01" db="EMBL/GenBank/DDBJ databases">
        <authorList>
            <person name="Mitreva M."/>
            <person name="Pepin K.H."/>
            <person name="Mihindukulasuriya K.A."/>
            <person name="Fulton R."/>
            <person name="Fronick C."/>
            <person name="O'Laughlin M."/>
            <person name="Miner T."/>
            <person name="Herter B."/>
            <person name="Rosa B.A."/>
            <person name="Cordes M."/>
            <person name="Tomlinson C."/>
            <person name="Wollam A."/>
            <person name="Palsikar V.B."/>
            <person name="Mardis E.R."/>
            <person name="Wilson R.K."/>
        </authorList>
    </citation>
    <scope>NUCLEOTIDE SEQUENCE [LARGE SCALE GENOMIC DNA]</scope>
    <source>
        <strain evidence="2">KA00683</strain>
    </source>
</reference>
<name>A0A134B602_9PORP</name>
<organism evidence="1 2">
    <name type="scientific">Porphyromonas somerae</name>
    <dbReference type="NCBI Taxonomy" id="322095"/>
    <lineage>
        <taxon>Bacteria</taxon>
        <taxon>Pseudomonadati</taxon>
        <taxon>Bacteroidota</taxon>
        <taxon>Bacteroidia</taxon>
        <taxon>Bacteroidales</taxon>
        <taxon>Porphyromonadaceae</taxon>
        <taxon>Porphyromonas</taxon>
    </lineage>
</organism>
<keyword evidence="2" id="KW-1185">Reference proteome</keyword>